<gene>
    <name evidence="2" type="ORF">BRADI_3g24674v3</name>
</gene>
<accession>A0A0Q3Q4I1</accession>
<reference evidence="2" key="2">
    <citation type="submission" date="2017-06" db="EMBL/GenBank/DDBJ databases">
        <title>WGS assembly of Brachypodium distachyon.</title>
        <authorList>
            <consortium name="The International Brachypodium Initiative"/>
            <person name="Lucas S."/>
            <person name="Harmon-Smith M."/>
            <person name="Lail K."/>
            <person name="Tice H."/>
            <person name="Grimwood J."/>
            <person name="Bruce D."/>
            <person name="Barry K."/>
            <person name="Shu S."/>
            <person name="Lindquist E."/>
            <person name="Wang M."/>
            <person name="Pitluck S."/>
            <person name="Vogel J.P."/>
            <person name="Garvin D.F."/>
            <person name="Mockler T.C."/>
            <person name="Schmutz J."/>
            <person name="Rokhsar D."/>
            <person name="Bevan M.W."/>
        </authorList>
    </citation>
    <scope>NUCLEOTIDE SEQUENCE</scope>
    <source>
        <strain evidence="2">Bd21</strain>
    </source>
</reference>
<feature type="compositionally biased region" description="Basic and acidic residues" evidence="1">
    <location>
        <begin position="53"/>
        <end position="65"/>
    </location>
</feature>
<protein>
    <submittedName>
        <fullName evidence="2 3">Uncharacterized protein</fullName>
    </submittedName>
</protein>
<keyword evidence="4" id="KW-1185">Reference proteome</keyword>
<reference evidence="3" key="3">
    <citation type="submission" date="2018-08" db="UniProtKB">
        <authorList>
            <consortium name="EnsemblPlants"/>
        </authorList>
    </citation>
    <scope>IDENTIFICATION</scope>
    <source>
        <strain evidence="3">cv. Bd21</strain>
    </source>
</reference>
<feature type="compositionally biased region" description="Basic residues" evidence="1">
    <location>
        <begin position="29"/>
        <end position="38"/>
    </location>
</feature>
<sequence>MEGVSNPCPHRRPRRGGRSHQGPDPAHARICRPSRRIRLSPARPPPAPPDARVAPEHRPEHRTDARVASADPIRITLLVLFKAAAWSIYVSETMAWCLHLAIAISSWTGQALFLVLCHANLGRACIFLGSISVNYPFVIKI</sequence>
<organism evidence="2">
    <name type="scientific">Brachypodium distachyon</name>
    <name type="common">Purple false brome</name>
    <name type="synonym">Trachynia distachya</name>
    <dbReference type="NCBI Taxonomy" id="15368"/>
    <lineage>
        <taxon>Eukaryota</taxon>
        <taxon>Viridiplantae</taxon>
        <taxon>Streptophyta</taxon>
        <taxon>Embryophyta</taxon>
        <taxon>Tracheophyta</taxon>
        <taxon>Spermatophyta</taxon>
        <taxon>Magnoliopsida</taxon>
        <taxon>Liliopsida</taxon>
        <taxon>Poales</taxon>
        <taxon>Poaceae</taxon>
        <taxon>BOP clade</taxon>
        <taxon>Pooideae</taxon>
        <taxon>Stipodae</taxon>
        <taxon>Brachypodieae</taxon>
        <taxon>Brachypodium</taxon>
    </lineage>
</organism>
<feature type="compositionally biased region" description="Basic residues" evidence="1">
    <location>
        <begin position="9"/>
        <end position="18"/>
    </location>
</feature>
<dbReference type="AlphaFoldDB" id="A0A0Q3Q4I1"/>
<feature type="region of interest" description="Disordered" evidence="1">
    <location>
        <begin position="1"/>
        <end position="66"/>
    </location>
</feature>
<reference evidence="2 3" key="1">
    <citation type="journal article" date="2010" name="Nature">
        <title>Genome sequencing and analysis of the model grass Brachypodium distachyon.</title>
        <authorList>
            <consortium name="International Brachypodium Initiative"/>
        </authorList>
    </citation>
    <scope>NUCLEOTIDE SEQUENCE [LARGE SCALE GENOMIC DNA]</scope>
    <source>
        <strain evidence="2 3">Bd21</strain>
    </source>
</reference>
<evidence type="ECO:0000256" key="1">
    <source>
        <dbReference type="SAM" id="MobiDB-lite"/>
    </source>
</evidence>
<evidence type="ECO:0000313" key="2">
    <source>
        <dbReference type="EMBL" id="KQJ96537.1"/>
    </source>
</evidence>
<dbReference type="Gramene" id="KQJ96537">
    <property type="protein sequence ID" value="KQJ96537"/>
    <property type="gene ID" value="BRADI_3g24674v3"/>
</dbReference>
<evidence type="ECO:0000313" key="4">
    <source>
        <dbReference type="Proteomes" id="UP000008810"/>
    </source>
</evidence>
<dbReference type="EMBL" id="CM000882">
    <property type="protein sequence ID" value="KQJ96538.1"/>
    <property type="molecule type" value="Genomic_DNA"/>
</dbReference>
<dbReference type="ExpressionAtlas" id="A0A0Q3Q4I1">
    <property type="expression patterns" value="baseline"/>
</dbReference>
<dbReference type="Proteomes" id="UP000008810">
    <property type="component" value="Chromosome 3"/>
</dbReference>
<proteinExistence type="predicted"/>
<name>A0A0Q3Q4I1_BRADI</name>
<evidence type="ECO:0000313" key="3">
    <source>
        <dbReference type="EnsemblPlants" id="KQJ96537"/>
    </source>
</evidence>
<dbReference type="EMBL" id="CM000882">
    <property type="protein sequence ID" value="KQJ96537.1"/>
    <property type="molecule type" value="Genomic_DNA"/>
</dbReference>
<dbReference type="Gramene" id="KQJ96538">
    <property type="protein sequence ID" value="KQJ96538"/>
    <property type="gene ID" value="BRADI_3g24674v3"/>
</dbReference>
<dbReference type="EnsemblPlants" id="KQJ96537">
    <property type="protein sequence ID" value="KQJ96537"/>
    <property type="gene ID" value="BRADI_3g24674v3"/>
</dbReference>
<dbReference type="EnsemblPlants" id="KQJ96538">
    <property type="protein sequence ID" value="KQJ96538"/>
    <property type="gene ID" value="BRADI_3g24674v3"/>
</dbReference>